<evidence type="ECO:0000256" key="2">
    <source>
        <dbReference type="ARBA" id="ARBA00023015"/>
    </source>
</evidence>
<feature type="region of interest" description="Disordered" evidence="5">
    <location>
        <begin position="1"/>
        <end position="33"/>
    </location>
</feature>
<dbReference type="HOGENOM" id="CLU_016509_0_0_1"/>
<keyword evidence="2" id="KW-0805">Transcription regulation</keyword>
<dbReference type="GO" id="GO:0000435">
    <property type="term" value="P:positive regulation of transcription from RNA polymerase II promoter by galactose"/>
    <property type="evidence" value="ECO:0007669"/>
    <property type="project" value="TreeGrafter"/>
</dbReference>
<dbReference type="AlphaFoldDB" id="A0A0D1XQ47"/>
<keyword evidence="1" id="KW-0479">Metal-binding</keyword>
<dbReference type="Pfam" id="PF00172">
    <property type="entry name" value="Zn_clus"/>
    <property type="match status" value="1"/>
</dbReference>
<dbReference type="Pfam" id="PF04082">
    <property type="entry name" value="Fungal_trans"/>
    <property type="match status" value="1"/>
</dbReference>
<dbReference type="InterPro" id="IPR036864">
    <property type="entry name" value="Zn2-C6_fun-type_DNA-bd_sf"/>
</dbReference>
<keyword evidence="3" id="KW-0804">Transcription</keyword>
<dbReference type="Gene3D" id="4.10.240.10">
    <property type="entry name" value="Zn(2)-C6 fungal-type DNA-binding domain"/>
    <property type="match status" value="1"/>
</dbReference>
<dbReference type="InParanoid" id="A0A0D1XQ47"/>
<dbReference type="GO" id="GO:0008270">
    <property type="term" value="F:zinc ion binding"/>
    <property type="evidence" value="ECO:0007669"/>
    <property type="project" value="InterPro"/>
</dbReference>
<dbReference type="GO" id="GO:0006351">
    <property type="term" value="P:DNA-templated transcription"/>
    <property type="evidence" value="ECO:0007669"/>
    <property type="project" value="InterPro"/>
</dbReference>
<dbReference type="PANTHER" id="PTHR47424:SF12">
    <property type="entry name" value="TRANSCRIPTION FACTOR ASQA"/>
    <property type="match status" value="1"/>
</dbReference>
<keyword evidence="8" id="KW-1185">Reference proteome</keyword>
<dbReference type="InterPro" id="IPR051127">
    <property type="entry name" value="Fungal_SecMet_Regulators"/>
</dbReference>
<dbReference type="SUPFAM" id="SSF57701">
    <property type="entry name" value="Zn2/Cys6 DNA-binding domain"/>
    <property type="match status" value="1"/>
</dbReference>
<proteinExistence type="predicted"/>
<dbReference type="SMART" id="SM00906">
    <property type="entry name" value="Fungal_trans"/>
    <property type="match status" value="1"/>
</dbReference>
<gene>
    <name evidence="7" type="ORF">PV09_04439</name>
</gene>
<keyword evidence="4" id="KW-0539">Nucleus</keyword>
<name>A0A0D1XQ47_9PEZI</name>
<evidence type="ECO:0000313" key="8">
    <source>
        <dbReference type="Proteomes" id="UP000053259"/>
    </source>
</evidence>
<dbReference type="InterPro" id="IPR001138">
    <property type="entry name" value="Zn2Cys6_DnaBD"/>
</dbReference>
<feature type="region of interest" description="Disordered" evidence="5">
    <location>
        <begin position="94"/>
        <end position="135"/>
    </location>
</feature>
<feature type="compositionally biased region" description="Low complexity" evidence="5">
    <location>
        <begin position="121"/>
        <end position="132"/>
    </location>
</feature>
<dbReference type="GO" id="GO:0005634">
    <property type="term" value="C:nucleus"/>
    <property type="evidence" value="ECO:0007669"/>
    <property type="project" value="TreeGrafter"/>
</dbReference>
<feature type="compositionally biased region" description="Polar residues" evidence="5">
    <location>
        <begin position="203"/>
        <end position="213"/>
    </location>
</feature>
<evidence type="ECO:0000256" key="5">
    <source>
        <dbReference type="SAM" id="MobiDB-lite"/>
    </source>
</evidence>
<dbReference type="CDD" id="cd00067">
    <property type="entry name" value="GAL4"/>
    <property type="match status" value="1"/>
</dbReference>
<dbReference type="PROSITE" id="PS50048">
    <property type="entry name" value="ZN2_CY6_FUNGAL_2"/>
    <property type="match status" value="1"/>
</dbReference>
<organism evidence="7 8">
    <name type="scientific">Verruconis gallopava</name>
    <dbReference type="NCBI Taxonomy" id="253628"/>
    <lineage>
        <taxon>Eukaryota</taxon>
        <taxon>Fungi</taxon>
        <taxon>Dikarya</taxon>
        <taxon>Ascomycota</taxon>
        <taxon>Pezizomycotina</taxon>
        <taxon>Dothideomycetes</taxon>
        <taxon>Pleosporomycetidae</taxon>
        <taxon>Venturiales</taxon>
        <taxon>Sympoventuriaceae</taxon>
        <taxon>Verruconis</taxon>
    </lineage>
</organism>
<dbReference type="OrthoDB" id="2283488at2759"/>
<dbReference type="VEuPathDB" id="FungiDB:PV09_04439"/>
<dbReference type="GO" id="GO:0000978">
    <property type="term" value="F:RNA polymerase II cis-regulatory region sequence-specific DNA binding"/>
    <property type="evidence" value="ECO:0007669"/>
    <property type="project" value="TreeGrafter"/>
</dbReference>
<dbReference type="EMBL" id="KN847540">
    <property type="protein sequence ID" value="KIW04706.1"/>
    <property type="molecule type" value="Genomic_DNA"/>
</dbReference>
<dbReference type="GeneID" id="27312412"/>
<reference evidence="7 8" key="1">
    <citation type="submission" date="2015-01" db="EMBL/GenBank/DDBJ databases">
        <title>The Genome Sequence of Ochroconis gallopava CBS43764.</title>
        <authorList>
            <consortium name="The Broad Institute Genomics Platform"/>
            <person name="Cuomo C."/>
            <person name="de Hoog S."/>
            <person name="Gorbushina A."/>
            <person name="Stielow B."/>
            <person name="Teixiera M."/>
            <person name="Abouelleil A."/>
            <person name="Chapman S.B."/>
            <person name="Priest M."/>
            <person name="Young S.K."/>
            <person name="Wortman J."/>
            <person name="Nusbaum C."/>
            <person name="Birren B."/>
        </authorList>
    </citation>
    <scope>NUCLEOTIDE SEQUENCE [LARGE SCALE GENOMIC DNA]</scope>
    <source>
        <strain evidence="7 8">CBS 43764</strain>
    </source>
</reference>
<dbReference type="InterPro" id="IPR007219">
    <property type="entry name" value="XnlR_reg_dom"/>
</dbReference>
<dbReference type="PANTHER" id="PTHR47424">
    <property type="entry name" value="REGULATORY PROTEIN GAL4"/>
    <property type="match status" value="1"/>
</dbReference>
<dbReference type="GO" id="GO:0000981">
    <property type="term" value="F:DNA-binding transcription factor activity, RNA polymerase II-specific"/>
    <property type="evidence" value="ECO:0007669"/>
    <property type="project" value="InterPro"/>
</dbReference>
<accession>A0A0D1XQ47</accession>
<sequence>MSSRLTAGVTDNSARDDGPASISTQLRQTNRPKRKQVSRACNWCRLHRAKCDPYVPCRNCQERGERCSKKNNAELQSLPRALREIERLSQQIKELESSSENLRNAREGSPRGSESSVACEASTAQQTSASATKNHVSGYEGLLRTLPRKRWEGLSARGPQSQQVLYYGPSSTFYFLSRINAYIGSEFQQPHSNRLPLPHSASKELSSPDSTNEATRKHGASAYRSDTGEINLPRRQEEYLLGLFWQFHYCTLPIIDDEDFMTHYKSLWASHEASTRKPSALVDIVLALSMQYGSALLPSDRDERNSGIYQTDSTIAGRWLYRRSRALLASDLENPSITTLQCHIYSASYLSSASFANMAHNTLAVAVRIAQSLALHLNPPAYLPEREKQLRRRIWWVLSTLESKTSLKLGRPFAFQISDVSCPLPDDDQETALAASSAFGIYAEDVTWLTYSVQCQKLILVSRDIYEFVYDGYAKILDSRAVETPYQDHRALESCAQLLSSQMSRFERWLNNVPKGIKNKRRDGGRSMSTDRTALEVEQQAPLWLQRQRICLELVYHTMAMNFYRPFITFSSNDRMSTPTAELHAYSCINHAVALTNIIYQVLSETDLLNGWHESFQWQWNATVTTLGFLFAYPISQSSAIARRSIDKAIKAFELFGSNNVAVSLSAANVTRDLVEKSDVLASRFRAGFGTSHDEQGLGTGYAFRRELDQSGYMQSSEGGLSTMILDGANNFSNFMDLALSVDVPNTFEDLFTDTSGMFDPWKIAAPEAM</sequence>
<dbReference type="RefSeq" id="XP_016214575.1">
    <property type="nucleotide sequence ID" value="XM_016357783.1"/>
</dbReference>
<evidence type="ECO:0000256" key="3">
    <source>
        <dbReference type="ARBA" id="ARBA00023163"/>
    </source>
</evidence>
<dbReference type="Proteomes" id="UP000053259">
    <property type="component" value="Unassembled WGS sequence"/>
</dbReference>
<dbReference type="PROSITE" id="PS00463">
    <property type="entry name" value="ZN2_CY6_FUNGAL_1"/>
    <property type="match status" value="1"/>
</dbReference>
<feature type="region of interest" description="Disordered" evidence="5">
    <location>
        <begin position="193"/>
        <end position="224"/>
    </location>
</feature>
<dbReference type="CDD" id="cd12148">
    <property type="entry name" value="fungal_TF_MHR"/>
    <property type="match status" value="1"/>
</dbReference>
<evidence type="ECO:0000256" key="4">
    <source>
        <dbReference type="ARBA" id="ARBA00023242"/>
    </source>
</evidence>
<evidence type="ECO:0000259" key="6">
    <source>
        <dbReference type="PROSITE" id="PS50048"/>
    </source>
</evidence>
<evidence type="ECO:0000256" key="1">
    <source>
        <dbReference type="ARBA" id="ARBA00022723"/>
    </source>
</evidence>
<feature type="compositionally biased region" description="Polar residues" evidence="5">
    <location>
        <begin position="1"/>
        <end position="12"/>
    </location>
</feature>
<feature type="domain" description="Zn(2)-C6 fungal-type" evidence="6">
    <location>
        <begin position="40"/>
        <end position="69"/>
    </location>
</feature>
<evidence type="ECO:0000313" key="7">
    <source>
        <dbReference type="EMBL" id="KIW04706.1"/>
    </source>
</evidence>
<protein>
    <recommendedName>
        <fullName evidence="6">Zn(2)-C6 fungal-type domain-containing protein</fullName>
    </recommendedName>
</protein>